<geneLocation type="plasmid" evidence="1 2">
    <name>unnamed</name>
</geneLocation>
<evidence type="ECO:0000313" key="2">
    <source>
        <dbReference type="Proteomes" id="UP001234798"/>
    </source>
</evidence>
<evidence type="ECO:0008006" key="3">
    <source>
        <dbReference type="Google" id="ProtNLM"/>
    </source>
</evidence>
<protein>
    <recommendedName>
        <fullName evidence="3">Nucleotide modification associated domain-containing protein</fullName>
    </recommendedName>
</protein>
<dbReference type="RefSeq" id="WP_306951803.1">
    <property type="nucleotide sequence ID" value="NZ_CP132977.1"/>
</dbReference>
<keyword evidence="1" id="KW-0614">Plasmid</keyword>
<organism evidence="1 2">
    <name type="scientific">Achromobacter seleniivolatilans</name>
    <dbReference type="NCBI Taxonomy" id="3047478"/>
    <lineage>
        <taxon>Bacteria</taxon>
        <taxon>Pseudomonadati</taxon>
        <taxon>Pseudomonadota</taxon>
        <taxon>Betaproteobacteria</taxon>
        <taxon>Burkholderiales</taxon>
        <taxon>Alcaligenaceae</taxon>
        <taxon>Achromobacter</taxon>
    </lineage>
</organism>
<dbReference type="Proteomes" id="UP001234798">
    <property type="component" value="Plasmid unnamed"/>
</dbReference>
<name>A0ABY9MA91_9BURK</name>
<accession>A0ABY9MA91</accession>
<proteinExistence type="predicted"/>
<dbReference type="EMBL" id="CP132977">
    <property type="protein sequence ID" value="WMD23906.1"/>
    <property type="molecule type" value="Genomic_DNA"/>
</dbReference>
<gene>
    <name evidence="1" type="ORF">RAS12_30200</name>
</gene>
<evidence type="ECO:0000313" key="1">
    <source>
        <dbReference type="EMBL" id="WMD23906.1"/>
    </source>
</evidence>
<sequence>MRVQFIGDWLPGPLQGTLNTIHPASGRAFSPQLYKWLAANAHTVQGDGPITRSAGTPELFLVTQRSVLHRAYGLAIATPVMGCFTGKDGCDFRGVQLSALCAPTRPARTVGYWHGGASGLLKDESFWARYVAFGRCALDPQHQDESLGDRFFVDGTKRRCIWCGHEQRLFTGDVDVGADRLWLGSSTWSDL</sequence>
<reference evidence="1 2" key="1">
    <citation type="submission" date="2023-08" db="EMBL/GenBank/DDBJ databases">
        <title>Achromobacter seleniivolatilans sp. nov., isolated from seleniferous soil.</title>
        <authorList>
            <person name="Zhang S."/>
            <person name="Li K."/>
            <person name="Peng J."/>
            <person name="Zhao Q."/>
            <person name="Wang H."/>
            <person name="Guo Y."/>
        </authorList>
    </citation>
    <scope>NUCLEOTIDE SEQUENCE [LARGE SCALE GENOMIC DNA]</scope>
    <source>
        <strain evidence="1 2">R39</strain>
        <plasmid evidence="1 2">unnamed</plasmid>
    </source>
</reference>
<keyword evidence="2" id="KW-1185">Reference proteome</keyword>